<dbReference type="PANTHER" id="PTHR46124:SF2">
    <property type="entry name" value="D-AMINOACYL-TRNA DEACYLASE"/>
    <property type="match status" value="1"/>
</dbReference>
<dbReference type="Pfam" id="PF01026">
    <property type="entry name" value="TatD_DNase"/>
    <property type="match status" value="1"/>
</dbReference>
<dbReference type="InterPro" id="IPR018228">
    <property type="entry name" value="DNase_TatD-rel_CS"/>
</dbReference>
<dbReference type="PANTHER" id="PTHR46124">
    <property type="entry name" value="D-AMINOACYL-TRNA DEACYLASE"/>
    <property type="match status" value="1"/>
</dbReference>
<organism evidence="3 4">
    <name type="scientific">Brotonthovivens ammoniilytica</name>
    <dbReference type="NCBI Taxonomy" id="2981725"/>
    <lineage>
        <taxon>Bacteria</taxon>
        <taxon>Bacillati</taxon>
        <taxon>Bacillota</taxon>
        <taxon>Clostridia</taxon>
        <taxon>Lachnospirales</taxon>
        <taxon>Lachnospiraceae</taxon>
        <taxon>Brotonthovivens</taxon>
    </lineage>
</organism>
<dbReference type="EMBL" id="JAOQJQ010000010">
    <property type="protein sequence ID" value="MCU6763762.1"/>
    <property type="molecule type" value="Genomic_DNA"/>
</dbReference>
<keyword evidence="4" id="KW-1185">Reference proteome</keyword>
<name>A0ABT2TNI4_9FIRM</name>
<dbReference type="PROSITE" id="PS01091">
    <property type="entry name" value="TATD_3"/>
    <property type="match status" value="1"/>
</dbReference>
<keyword evidence="2 3" id="KW-0378">Hydrolase</keyword>
<evidence type="ECO:0000313" key="3">
    <source>
        <dbReference type="EMBL" id="MCU6763762.1"/>
    </source>
</evidence>
<dbReference type="SUPFAM" id="SSF51556">
    <property type="entry name" value="Metallo-dependent hydrolases"/>
    <property type="match status" value="1"/>
</dbReference>
<dbReference type="InterPro" id="IPR032466">
    <property type="entry name" value="Metal_Hydrolase"/>
</dbReference>
<gene>
    <name evidence="3" type="ORF">OCV88_15765</name>
</gene>
<reference evidence="3 4" key="1">
    <citation type="journal article" date="2021" name="ISME Commun">
        <title>Automated analysis of genomic sequences facilitates high-throughput and comprehensive description of bacteria.</title>
        <authorList>
            <person name="Hitch T.C.A."/>
        </authorList>
    </citation>
    <scope>NUCLEOTIDE SEQUENCE [LARGE SCALE GENOMIC DNA]</scope>
    <source>
        <strain evidence="3 4">Sanger_109</strain>
    </source>
</reference>
<dbReference type="Proteomes" id="UP001652442">
    <property type="component" value="Unassembled WGS sequence"/>
</dbReference>
<sequence length="260" mass="29484">MIFESHAHYDDEKFDEDRDQLLTSMKDHGIGTIINVGASMKGCEKSLKLAETYEFVYAALGIHPSDISDLDQEGTGWIEAHLSHPKVAAVGEIGLDYYWGKEPEVHNRQKYWFCRQLDIAKQAALPVIIHSREAAADTMDILSQSCYQDLKGVVHCYSYSREMAAQYVKMGYYIGVGGVVTFKASRKLKETVEDIPLEKILLETDSPYLAPEPYRGKRNSSLYLSYVVEEIARIKGVSEEDVIRVTNENARALFFKVKEK</sequence>
<evidence type="ECO:0000313" key="4">
    <source>
        <dbReference type="Proteomes" id="UP001652442"/>
    </source>
</evidence>
<accession>A0ABT2TNI4</accession>
<keyword evidence="1" id="KW-0479">Metal-binding</keyword>
<evidence type="ECO:0000256" key="2">
    <source>
        <dbReference type="ARBA" id="ARBA00022801"/>
    </source>
</evidence>
<dbReference type="CDD" id="cd01310">
    <property type="entry name" value="TatD_DNAse"/>
    <property type="match status" value="1"/>
</dbReference>
<evidence type="ECO:0000256" key="1">
    <source>
        <dbReference type="ARBA" id="ARBA00022723"/>
    </source>
</evidence>
<proteinExistence type="predicted"/>
<dbReference type="InterPro" id="IPR001130">
    <property type="entry name" value="TatD-like"/>
</dbReference>
<protein>
    <submittedName>
        <fullName evidence="3">TatD family hydrolase</fullName>
    </submittedName>
</protein>
<comment type="caution">
    <text evidence="3">The sequence shown here is derived from an EMBL/GenBank/DDBJ whole genome shotgun (WGS) entry which is preliminary data.</text>
</comment>
<dbReference type="RefSeq" id="WP_158426402.1">
    <property type="nucleotide sequence ID" value="NZ_JAOQJQ010000010.1"/>
</dbReference>
<dbReference type="InterPro" id="IPR015991">
    <property type="entry name" value="TatD/YcfH-like"/>
</dbReference>
<dbReference type="Gene3D" id="3.20.20.140">
    <property type="entry name" value="Metal-dependent hydrolases"/>
    <property type="match status" value="1"/>
</dbReference>
<dbReference type="PIRSF" id="PIRSF005902">
    <property type="entry name" value="DNase_TatD"/>
    <property type="match status" value="1"/>
</dbReference>
<dbReference type="GO" id="GO:0016787">
    <property type="term" value="F:hydrolase activity"/>
    <property type="evidence" value="ECO:0007669"/>
    <property type="project" value="UniProtKB-KW"/>
</dbReference>
<dbReference type="NCBIfam" id="TIGR00010">
    <property type="entry name" value="YchF/TatD family DNA exonuclease"/>
    <property type="match status" value="1"/>
</dbReference>